<dbReference type="Proteomes" id="UP001190926">
    <property type="component" value="Unassembled WGS sequence"/>
</dbReference>
<feature type="region of interest" description="Disordered" evidence="4">
    <location>
        <begin position="528"/>
        <end position="582"/>
    </location>
</feature>
<evidence type="ECO:0000256" key="2">
    <source>
        <dbReference type="ARBA" id="ARBA00022737"/>
    </source>
</evidence>
<dbReference type="NCBIfam" id="TIGR00756">
    <property type="entry name" value="PPR"/>
    <property type="match status" value="9"/>
</dbReference>
<proteinExistence type="inferred from homology"/>
<dbReference type="FunFam" id="1.25.40.10:FF:000294">
    <property type="entry name" value="Pentatricopeptide repeat-containing protein At1g09900"/>
    <property type="match status" value="1"/>
</dbReference>
<gene>
    <name evidence="5" type="ORF">C2S53_015233</name>
</gene>
<feature type="repeat" description="PPR" evidence="3">
    <location>
        <begin position="109"/>
        <end position="143"/>
    </location>
</feature>
<dbReference type="PROSITE" id="PS51375">
    <property type="entry name" value="PPR"/>
    <property type="match status" value="9"/>
</dbReference>
<accession>A0AAD4NZQ6</accession>
<evidence type="ECO:0000313" key="5">
    <source>
        <dbReference type="EMBL" id="KAH6820931.1"/>
    </source>
</evidence>
<dbReference type="PANTHER" id="PTHR47938">
    <property type="entry name" value="RESPIRATORY COMPLEX I CHAPERONE (CIA84), PUTATIVE (AFU_ORTHOLOGUE AFUA_2G06020)-RELATED"/>
    <property type="match status" value="1"/>
</dbReference>
<dbReference type="InterPro" id="IPR002885">
    <property type="entry name" value="PPR_rpt"/>
</dbReference>
<dbReference type="AlphaFoldDB" id="A0AAD4NZQ6"/>
<protein>
    <recommendedName>
        <fullName evidence="7">Pentatricopeptide repeat-containing protein</fullName>
    </recommendedName>
</protein>
<evidence type="ECO:0000313" key="6">
    <source>
        <dbReference type="Proteomes" id="UP001190926"/>
    </source>
</evidence>
<feature type="repeat" description="PPR" evidence="3">
    <location>
        <begin position="460"/>
        <end position="494"/>
    </location>
</feature>
<dbReference type="Gene3D" id="1.25.40.10">
    <property type="entry name" value="Tetratricopeptide repeat domain"/>
    <property type="match status" value="5"/>
</dbReference>
<feature type="repeat" description="PPR" evidence="3">
    <location>
        <begin position="320"/>
        <end position="354"/>
    </location>
</feature>
<dbReference type="SUPFAM" id="SSF81901">
    <property type="entry name" value="HCP-like"/>
    <property type="match status" value="1"/>
</dbReference>
<comment type="caution">
    <text evidence="5">The sequence shown here is derived from an EMBL/GenBank/DDBJ whole genome shotgun (WGS) entry which is preliminary data.</text>
</comment>
<feature type="repeat" description="PPR" evidence="3">
    <location>
        <begin position="425"/>
        <end position="459"/>
    </location>
</feature>
<keyword evidence="2" id="KW-0677">Repeat</keyword>
<evidence type="ECO:0000256" key="1">
    <source>
        <dbReference type="ARBA" id="ARBA00007626"/>
    </source>
</evidence>
<feature type="repeat" description="PPR" evidence="3">
    <location>
        <begin position="250"/>
        <end position="284"/>
    </location>
</feature>
<feature type="repeat" description="PPR" evidence="3">
    <location>
        <begin position="390"/>
        <end position="424"/>
    </location>
</feature>
<feature type="region of interest" description="Disordered" evidence="4">
    <location>
        <begin position="489"/>
        <end position="508"/>
    </location>
</feature>
<dbReference type="PANTHER" id="PTHR47938:SF7">
    <property type="entry name" value="PENTACOTRIPEPTIDE-REPEAT REGION OF PRORP DOMAIN-CONTAINING PROTEIN"/>
    <property type="match status" value="1"/>
</dbReference>
<keyword evidence="6" id="KW-1185">Reference proteome</keyword>
<comment type="similarity">
    <text evidence="1">Belongs to the PPR family. P subfamily.</text>
</comment>
<organism evidence="5 6">
    <name type="scientific">Perilla frutescens var. hirtella</name>
    <name type="common">Perilla citriodora</name>
    <name type="synonym">Perilla setoyensis</name>
    <dbReference type="NCBI Taxonomy" id="608512"/>
    <lineage>
        <taxon>Eukaryota</taxon>
        <taxon>Viridiplantae</taxon>
        <taxon>Streptophyta</taxon>
        <taxon>Embryophyta</taxon>
        <taxon>Tracheophyta</taxon>
        <taxon>Spermatophyta</taxon>
        <taxon>Magnoliopsida</taxon>
        <taxon>eudicotyledons</taxon>
        <taxon>Gunneridae</taxon>
        <taxon>Pentapetalae</taxon>
        <taxon>asterids</taxon>
        <taxon>lamiids</taxon>
        <taxon>Lamiales</taxon>
        <taxon>Lamiaceae</taxon>
        <taxon>Nepetoideae</taxon>
        <taxon>Elsholtzieae</taxon>
        <taxon>Perilla</taxon>
    </lineage>
</organism>
<dbReference type="Pfam" id="PF01535">
    <property type="entry name" value="PPR"/>
    <property type="match status" value="1"/>
</dbReference>
<dbReference type="GO" id="GO:0003729">
    <property type="term" value="F:mRNA binding"/>
    <property type="evidence" value="ECO:0007669"/>
    <property type="project" value="TreeGrafter"/>
</dbReference>
<dbReference type="InterPro" id="IPR011990">
    <property type="entry name" value="TPR-like_helical_dom_sf"/>
</dbReference>
<feature type="repeat" description="PPR" evidence="3">
    <location>
        <begin position="215"/>
        <end position="249"/>
    </location>
</feature>
<evidence type="ECO:0008006" key="7">
    <source>
        <dbReference type="Google" id="ProtNLM"/>
    </source>
</evidence>
<name>A0AAD4NZQ6_PERFH</name>
<evidence type="ECO:0000256" key="4">
    <source>
        <dbReference type="SAM" id="MobiDB-lite"/>
    </source>
</evidence>
<dbReference type="EMBL" id="SDAM02002926">
    <property type="protein sequence ID" value="KAH6820931.1"/>
    <property type="molecule type" value="Genomic_DNA"/>
</dbReference>
<dbReference type="Pfam" id="PF12854">
    <property type="entry name" value="PPR_1"/>
    <property type="match status" value="2"/>
</dbReference>
<evidence type="ECO:0000256" key="3">
    <source>
        <dbReference type="PROSITE-ProRule" id="PRU00708"/>
    </source>
</evidence>
<feature type="repeat" description="PPR" evidence="3">
    <location>
        <begin position="355"/>
        <end position="389"/>
    </location>
</feature>
<dbReference type="Pfam" id="PF13041">
    <property type="entry name" value="PPR_2"/>
    <property type="match status" value="4"/>
</dbReference>
<feature type="repeat" description="PPR" evidence="3">
    <location>
        <begin position="285"/>
        <end position="319"/>
    </location>
</feature>
<reference evidence="5 6" key="1">
    <citation type="journal article" date="2021" name="Nat. Commun.">
        <title>Incipient diploidization of the medicinal plant Perilla within 10,000 years.</title>
        <authorList>
            <person name="Zhang Y."/>
            <person name="Shen Q."/>
            <person name="Leng L."/>
            <person name="Zhang D."/>
            <person name="Chen S."/>
            <person name="Shi Y."/>
            <person name="Ning Z."/>
            <person name="Chen S."/>
        </authorList>
    </citation>
    <scope>NUCLEOTIDE SEQUENCE [LARGE SCALE GENOMIC DNA]</scope>
    <source>
        <strain evidence="6">cv. PC099</strain>
    </source>
</reference>
<sequence>MRASAMALIPRIIAGELATFTHPFSLFCSNFRNVGYEGRRHFSSMLRIDFSSVNDIQFASFLFREMIRIRPQPSVAVFNKLLTVVIKMDCHSAALSMFDEMRASGIPLNEYTFSIIIHCYCLQNRVDIGFAILGSFFKLGYNPDVATFTTLIKGLFLDDKAVEAEKLFKKLLDHKICEPNDVMIANLTNGLCKAGSIRTACYYLELLAKMGYSANVYAYTTVIDSLWKGGMVEDALWLFRKMIVRGIFPDVITYTSMIHGLCRAGRWEDMLDLLHEMINQKLSLKAVNFNVFVNILCKKGMVKEGEDLVEIMMQQNVNPDIFTCFTLIDGYCLQGQMDRAKELLDSLADKGLKPDIFSYGSLMDGYCKGGKVNEAWHIFLEVHSKGLQHTTSTYNIMIQGLLREGRFGDGWKLFNDMEAQGVQPDLFTYNILLDGLCKAHQIDDAISLVHTMEERGVNPDTVTYDILISGLCNEGRVDLARDILNQLPSKGGSSSCETNAPDKSTWTGWSKIEQIDDESQSSIVCTARRRDPSGSASHASTQRGEKPVREWTGVSSRRAMHGASDALAQRSKRTLGGAIQEV</sequence>